<dbReference type="InterPro" id="IPR031982">
    <property type="entry name" value="PilE-like"/>
</dbReference>
<dbReference type="Pfam" id="PF16732">
    <property type="entry name" value="ComP_DUS"/>
    <property type="match status" value="1"/>
</dbReference>
<dbReference type="RefSeq" id="WP_254100731.1">
    <property type="nucleotide sequence ID" value="NZ_JANATA010000013.1"/>
</dbReference>
<dbReference type="EMBL" id="JANATA010000013">
    <property type="protein sequence ID" value="MCP3428938.1"/>
    <property type="molecule type" value="Genomic_DNA"/>
</dbReference>
<keyword evidence="4" id="KW-1185">Reference proteome</keyword>
<dbReference type="GO" id="GO:0015628">
    <property type="term" value="P:protein secretion by the type II secretion system"/>
    <property type="evidence" value="ECO:0007669"/>
    <property type="project" value="InterPro"/>
</dbReference>
<dbReference type="Pfam" id="PF07963">
    <property type="entry name" value="N_methyl"/>
    <property type="match status" value="1"/>
</dbReference>
<proteinExistence type="predicted"/>
<keyword evidence="1" id="KW-0488">Methylation</keyword>
<dbReference type="Gene3D" id="3.30.700.10">
    <property type="entry name" value="Glycoprotein, Type 4 Pilin"/>
    <property type="match status" value="1"/>
</dbReference>
<name>A0AA41X3R4_9ALTE</name>
<dbReference type="InterPro" id="IPR018247">
    <property type="entry name" value="EF_Hand_1_Ca_BS"/>
</dbReference>
<accession>A0AA41X3R4</accession>
<dbReference type="GO" id="GO:0043683">
    <property type="term" value="P:type IV pilus assembly"/>
    <property type="evidence" value="ECO:0007669"/>
    <property type="project" value="InterPro"/>
</dbReference>
<dbReference type="InterPro" id="IPR045584">
    <property type="entry name" value="Pilin-like"/>
</dbReference>
<evidence type="ECO:0000313" key="3">
    <source>
        <dbReference type="EMBL" id="MCP3428938.1"/>
    </source>
</evidence>
<dbReference type="PRINTS" id="PR00813">
    <property type="entry name" value="BCTERIALGSPG"/>
</dbReference>
<dbReference type="NCBIfam" id="TIGR02532">
    <property type="entry name" value="IV_pilin_GFxxxE"/>
    <property type="match status" value="1"/>
</dbReference>
<dbReference type="PROSITE" id="PS00018">
    <property type="entry name" value="EF_HAND_1"/>
    <property type="match status" value="1"/>
</dbReference>
<evidence type="ECO:0000313" key="4">
    <source>
        <dbReference type="Proteomes" id="UP001165413"/>
    </source>
</evidence>
<dbReference type="GO" id="GO:0015627">
    <property type="term" value="C:type II protein secretion system complex"/>
    <property type="evidence" value="ECO:0007669"/>
    <property type="project" value="InterPro"/>
</dbReference>
<evidence type="ECO:0000256" key="1">
    <source>
        <dbReference type="ARBA" id="ARBA00022481"/>
    </source>
</evidence>
<organism evidence="3 4">
    <name type="scientific">Opacimonas viscosa</name>
    <dbReference type="NCBI Taxonomy" id="2961944"/>
    <lineage>
        <taxon>Bacteria</taxon>
        <taxon>Pseudomonadati</taxon>
        <taxon>Pseudomonadota</taxon>
        <taxon>Gammaproteobacteria</taxon>
        <taxon>Alteromonadales</taxon>
        <taxon>Alteromonadaceae</taxon>
        <taxon>Opacimonas</taxon>
    </lineage>
</organism>
<reference evidence="3" key="1">
    <citation type="submission" date="2022-07" db="EMBL/GenBank/DDBJ databases">
        <title>Characterization of the Novel Bacterium Alteromonas immobilis LMIT006 and Alteromonas gregis LMIT007.</title>
        <authorList>
            <person name="Lin X."/>
        </authorList>
    </citation>
    <scope>NUCLEOTIDE SEQUENCE</scope>
    <source>
        <strain evidence="3">LMIT007</strain>
    </source>
</reference>
<comment type="caution">
    <text evidence="3">The sequence shown here is derived from an EMBL/GenBank/DDBJ whole genome shotgun (WGS) entry which is preliminary data.</text>
</comment>
<dbReference type="AlphaFoldDB" id="A0AA41X3R4"/>
<dbReference type="PANTHER" id="PTHR30093:SF47">
    <property type="entry name" value="TYPE IV PILUS NON-CORE MINOR PILIN PILE"/>
    <property type="match status" value="1"/>
</dbReference>
<protein>
    <submittedName>
        <fullName evidence="3">Prepilin-type N-terminal cleavage/methylation domain-containing protein</fullName>
    </submittedName>
</protein>
<keyword evidence="2" id="KW-0812">Transmembrane</keyword>
<dbReference type="Proteomes" id="UP001165413">
    <property type="component" value="Unassembled WGS sequence"/>
</dbReference>
<dbReference type="InterPro" id="IPR000983">
    <property type="entry name" value="Bac_GSPG_pilin"/>
</dbReference>
<dbReference type="PROSITE" id="PS00409">
    <property type="entry name" value="PROKAR_NTER_METHYL"/>
    <property type="match status" value="1"/>
</dbReference>
<dbReference type="InterPro" id="IPR012902">
    <property type="entry name" value="N_methyl_site"/>
</dbReference>
<evidence type="ECO:0000256" key="2">
    <source>
        <dbReference type="SAM" id="Phobius"/>
    </source>
</evidence>
<gene>
    <name evidence="3" type="ORF">NLF92_08265</name>
</gene>
<sequence length="153" mass="16042">MQRQSGFTLLELMITVAIIGIIVTVAFPSYQGITNQSARATAQADLMAFAAAMERHKAAHFSYAGAAASGADTGAPTVFQTFSPATGTNSAKDYDLTVSAINGNGLTYVLKATPVTGSPLASDGALYVFSDGRKGWDKNNNGSLEASEYCWRC</sequence>
<dbReference type="PANTHER" id="PTHR30093">
    <property type="entry name" value="GENERAL SECRETION PATHWAY PROTEIN G"/>
    <property type="match status" value="1"/>
</dbReference>
<keyword evidence="2" id="KW-1133">Transmembrane helix</keyword>
<feature type="transmembrane region" description="Helical" evidence="2">
    <location>
        <begin position="12"/>
        <end position="30"/>
    </location>
</feature>
<dbReference type="SUPFAM" id="SSF54523">
    <property type="entry name" value="Pili subunits"/>
    <property type="match status" value="1"/>
</dbReference>
<keyword evidence="2" id="KW-0472">Membrane</keyword>